<reference evidence="4" key="2">
    <citation type="submission" date="2025-08" db="UniProtKB">
        <authorList>
            <consortium name="Ensembl"/>
        </authorList>
    </citation>
    <scope>IDENTIFICATION</scope>
</reference>
<protein>
    <recommendedName>
        <fullName evidence="3">Peptidase S1 domain-containing protein</fullName>
    </recommendedName>
</protein>
<dbReference type="GeneTree" id="ENSGT00960000189728"/>
<feature type="domain" description="Peptidase S1" evidence="3">
    <location>
        <begin position="19"/>
        <end position="63"/>
    </location>
</feature>
<sequence>GGLNPASRPAAATGDENRIVGGHKCQKKRHPYQAVLLGPQNNIHCGGVLIDKFWVLTAAHCDTKRWGGPSWGGDWGAEDPSPSLVGLPICPSHWVGHQNHPVGLPT</sequence>
<feature type="region of interest" description="Disordered" evidence="2">
    <location>
        <begin position="1"/>
        <end position="20"/>
    </location>
</feature>
<reference evidence="4" key="3">
    <citation type="submission" date="2025-09" db="UniProtKB">
        <authorList>
            <consortium name="Ensembl"/>
        </authorList>
    </citation>
    <scope>IDENTIFICATION</scope>
</reference>
<dbReference type="Ensembl" id="ENSAPLT00000041586.1">
    <property type="protein sequence ID" value="ENSAPLP00000022539.1"/>
    <property type="gene ID" value="ENSAPLG00000027106.1"/>
</dbReference>
<dbReference type="InterPro" id="IPR001254">
    <property type="entry name" value="Trypsin_dom"/>
</dbReference>
<reference evidence="5" key="1">
    <citation type="submission" date="2017-10" db="EMBL/GenBank/DDBJ databases">
        <title>A new Pekin duck reference genome.</title>
        <authorList>
            <person name="Hou Z.-C."/>
            <person name="Zhou Z.-K."/>
            <person name="Zhu F."/>
            <person name="Hou S.-S."/>
        </authorList>
    </citation>
    <scope>NUCLEOTIDE SEQUENCE [LARGE SCALE GENOMIC DNA]</scope>
</reference>
<dbReference type="Proteomes" id="UP000016666">
    <property type="component" value="Unassembled WGS sequence"/>
</dbReference>
<dbReference type="InterPro" id="IPR018114">
    <property type="entry name" value="TRYPSIN_HIS"/>
</dbReference>
<dbReference type="InterPro" id="IPR009003">
    <property type="entry name" value="Peptidase_S1_PA"/>
</dbReference>
<dbReference type="PROSITE" id="PS00134">
    <property type="entry name" value="TRYPSIN_HIS"/>
    <property type="match status" value="1"/>
</dbReference>
<dbReference type="PANTHER" id="PTHR24271:SF45">
    <property type="entry name" value="KALLIKREIN-7"/>
    <property type="match status" value="1"/>
</dbReference>
<dbReference type="GO" id="GO:0004252">
    <property type="term" value="F:serine-type endopeptidase activity"/>
    <property type="evidence" value="ECO:0007669"/>
    <property type="project" value="InterPro"/>
</dbReference>
<evidence type="ECO:0000256" key="1">
    <source>
        <dbReference type="ARBA" id="ARBA00023157"/>
    </source>
</evidence>
<dbReference type="AlphaFoldDB" id="A0A493T9G9"/>
<dbReference type="PANTHER" id="PTHR24271">
    <property type="entry name" value="KALLIKREIN-RELATED"/>
    <property type="match status" value="1"/>
</dbReference>
<keyword evidence="1" id="KW-1015">Disulfide bond</keyword>
<evidence type="ECO:0000313" key="4">
    <source>
        <dbReference type="Ensembl" id="ENSAPLP00000022539.1"/>
    </source>
</evidence>
<evidence type="ECO:0000259" key="3">
    <source>
        <dbReference type="Pfam" id="PF00089"/>
    </source>
</evidence>
<evidence type="ECO:0000256" key="2">
    <source>
        <dbReference type="SAM" id="MobiDB-lite"/>
    </source>
</evidence>
<dbReference type="GO" id="GO:0030141">
    <property type="term" value="C:secretory granule"/>
    <property type="evidence" value="ECO:0007669"/>
    <property type="project" value="TreeGrafter"/>
</dbReference>
<dbReference type="InterPro" id="IPR043504">
    <property type="entry name" value="Peptidase_S1_PA_chymotrypsin"/>
</dbReference>
<keyword evidence="5" id="KW-1185">Reference proteome</keyword>
<dbReference type="GO" id="GO:0002803">
    <property type="term" value="P:positive regulation of antibacterial peptide production"/>
    <property type="evidence" value="ECO:0007669"/>
    <property type="project" value="TreeGrafter"/>
</dbReference>
<evidence type="ECO:0000313" key="5">
    <source>
        <dbReference type="Proteomes" id="UP000016666"/>
    </source>
</evidence>
<proteinExistence type="predicted"/>
<dbReference type="Gene3D" id="2.40.10.10">
    <property type="entry name" value="Trypsin-like serine proteases"/>
    <property type="match status" value="1"/>
</dbReference>
<organism evidence="4 5">
    <name type="scientific">Anas platyrhynchos platyrhynchos</name>
    <name type="common">Northern mallard</name>
    <dbReference type="NCBI Taxonomy" id="8840"/>
    <lineage>
        <taxon>Eukaryota</taxon>
        <taxon>Metazoa</taxon>
        <taxon>Chordata</taxon>
        <taxon>Craniata</taxon>
        <taxon>Vertebrata</taxon>
        <taxon>Euteleostomi</taxon>
        <taxon>Archelosauria</taxon>
        <taxon>Archosauria</taxon>
        <taxon>Dinosauria</taxon>
        <taxon>Saurischia</taxon>
        <taxon>Theropoda</taxon>
        <taxon>Coelurosauria</taxon>
        <taxon>Aves</taxon>
        <taxon>Neognathae</taxon>
        <taxon>Galloanserae</taxon>
        <taxon>Anseriformes</taxon>
        <taxon>Anatidae</taxon>
        <taxon>Anatinae</taxon>
        <taxon>Anas</taxon>
    </lineage>
</organism>
<accession>A0A493T9G9</accession>
<dbReference type="GO" id="GO:0006508">
    <property type="term" value="P:proteolysis"/>
    <property type="evidence" value="ECO:0007669"/>
    <property type="project" value="InterPro"/>
</dbReference>
<name>A0A493T9G9_ANAPP</name>
<dbReference type="SUPFAM" id="SSF50494">
    <property type="entry name" value="Trypsin-like serine proteases"/>
    <property type="match status" value="1"/>
</dbReference>
<dbReference type="STRING" id="8840.ENSAPLP00000022539"/>
<dbReference type="Pfam" id="PF00089">
    <property type="entry name" value="Trypsin"/>
    <property type="match status" value="1"/>
</dbReference>